<dbReference type="EMBL" id="AZDA01000138">
    <property type="protein sequence ID" value="KRK32696.1"/>
    <property type="molecule type" value="Genomic_DNA"/>
</dbReference>
<evidence type="ECO:0000313" key="3">
    <source>
        <dbReference type="Proteomes" id="UP000051461"/>
    </source>
</evidence>
<protein>
    <recommendedName>
        <fullName evidence="1">AttH domain-containing protein</fullName>
    </recommendedName>
</protein>
<dbReference type="InterPro" id="IPR010791">
    <property type="entry name" value="AttH_dom"/>
</dbReference>
<accession>A0A0R1GF49</accession>
<dbReference type="PATRIC" id="fig|1423726.3.peg.1961"/>
<dbReference type="InterPro" id="IPR023374">
    <property type="entry name" value="AttH-like_dom_sf"/>
</dbReference>
<gene>
    <name evidence="2" type="ORF">FC07_GL001890</name>
</gene>
<keyword evidence="3" id="KW-1185">Reference proteome</keyword>
<sequence length="374" mass="41880">MDQPQDYLRMGTKQGVIEAWEDGKRDDDRAGVYEWWYFDMILDDGSKAVVHFNTKDNKTIGKDGTIPSVVLKITAPDGTEYKDNVVLDKSAAKFGKDGCDVEFGPHSVHGDLKEYQIHVAQTGGVNGTDGAGGTGEASNVGANLTLTNTSKPWRPGAGGFTFGEDEAGYFTWLCAVPRGKVNGTLFYKGEEHAVTGAGYHDHQWGNMAHNTTWDHWLWGRQDFGDYTMLVFDIGTQKKFGYKRLPMMFLQDNEGNLLIEDLNDPKCKFVEEYQEKLSGKMYPKTIQYQFTQGDKSVSYNIAQQYELESRDAASGLPKLIVSAMKLKGLRPSTTRNFATGTMTYEDGTTQVTRTGDMIYEFVYMGLTVKEKMVHR</sequence>
<reference evidence="2 3" key="1">
    <citation type="journal article" date="2015" name="Genome Announc.">
        <title>Expanding the biotechnology potential of lactobacilli through comparative genomics of 213 strains and associated genera.</title>
        <authorList>
            <person name="Sun Z."/>
            <person name="Harris H.M."/>
            <person name="McCann A."/>
            <person name="Guo C."/>
            <person name="Argimon S."/>
            <person name="Zhang W."/>
            <person name="Yang X."/>
            <person name="Jeffery I.B."/>
            <person name="Cooney J.C."/>
            <person name="Kagawa T.F."/>
            <person name="Liu W."/>
            <person name="Song Y."/>
            <person name="Salvetti E."/>
            <person name="Wrobel A."/>
            <person name="Rasinkangas P."/>
            <person name="Parkhill J."/>
            <person name="Rea M.C."/>
            <person name="O'Sullivan O."/>
            <person name="Ritari J."/>
            <person name="Douillard F.P."/>
            <person name="Paul Ross R."/>
            <person name="Yang R."/>
            <person name="Briner A.E."/>
            <person name="Felis G.E."/>
            <person name="de Vos W.M."/>
            <person name="Barrangou R."/>
            <person name="Klaenhammer T.R."/>
            <person name="Caufield P.W."/>
            <person name="Cui Y."/>
            <person name="Zhang H."/>
            <person name="O'Toole P.W."/>
        </authorList>
    </citation>
    <scope>NUCLEOTIDE SEQUENCE [LARGE SCALE GENOMIC DNA]</scope>
    <source>
        <strain evidence="2 3">DSM 20003</strain>
    </source>
</reference>
<proteinExistence type="predicted"/>
<evidence type="ECO:0000259" key="1">
    <source>
        <dbReference type="Pfam" id="PF07143"/>
    </source>
</evidence>
<organism evidence="2 3">
    <name type="scientific">Loigolactobacillus bifermentans DSM 20003</name>
    <dbReference type="NCBI Taxonomy" id="1423726"/>
    <lineage>
        <taxon>Bacteria</taxon>
        <taxon>Bacillati</taxon>
        <taxon>Bacillota</taxon>
        <taxon>Bacilli</taxon>
        <taxon>Lactobacillales</taxon>
        <taxon>Lactobacillaceae</taxon>
        <taxon>Loigolactobacillus</taxon>
    </lineage>
</organism>
<dbReference type="AlphaFoldDB" id="A0A0R1GF49"/>
<dbReference type="Proteomes" id="UP000051461">
    <property type="component" value="Unassembled WGS sequence"/>
</dbReference>
<feature type="domain" description="AttH" evidence="1">
    <location>
        <begin position="134"/>
        <end position="206"/>
    </location>
</feature>
<name>A0A0R1GF49_9LACO</name>
<dbReference type="STRING" id="1423726.FC07_GL001890"/>
<evidence type="ECO:0000313" key="2">
    <source>
        <dbReference type="EMBL" id="KRK32696.1"/>
    </source>
</evidence>
<comment type="caution">
    <text evidence="2">The sequence shown here is derived from an EMBL/GenBank/DDBJ whole genome shotgun (WGS) entry which is preliminary data.</text>
</comment>
<dbReference type="Gene3D" id="2.40.370.10">
    <property type="entry name" value="AttH-like domain"/>
    <property type="match status" value="1"/>
</dbReference>
<dbReference type="Pfam" id="PF07143">
    <property type="entry name" value="CrtC"/>
    <property type="match status" value="1"/>
</dbReference>
<dbReference type="SUPFAM" id="SSF159245">
    <property type="entry name" value="AttH-like"/>
    <property type="match status" value="1"/>
</dbReference>